<dbReference type="PANTHER" id="PTHR38846:SF1">
    <property type="entry name" value="C3H1-TYPE DOMAIN-CONTAINING PROTEIN"/>
    <property type="match status" value="1"/>
</dbReference>
<dbReference type="GeneID" id="25981874"/>
<dbReference type="RefSeq" id="XP_014171256.1">
    <property type="nucleotide sequence ID" value="XM_014315781.1"/>
</dbReference>
<sequence length="111" mass="12795">MAKNKKGKKINKAIQQWEEYFGEDTLQNWQKLVTDLNIRGTYCSKTQCRKAIKKVWVNIFDFLEAMSSGTPVHKFPNQRALADYTLSNELVFPRRRIVSGTPMAALLANIM</sequence>
<dbReference type="HOGENOM" id="CLU_053382_5_1_1"/>
<dbReference type="OrthoDB" id="6105938at2759"/>
<accession>F0XKE6</accession>
<proteinExistence type="predicted"/>
<keyword evidence="2" id="KW-1185">Reference proteome</keyword>
<dbReference type="eggNOG" id="ENOG502T4K7">
    <property type="taxonomic scope" value="Eukaryota"/>
</dbReference>
<protein>
    <submittedName>
        <fullName evidence="1">Uncharacterized protein</fullName>
    </submittedName>
</protein>
<dbReference type="EMBL" id="GL629788">
    <property type="protein sequence ID" value="EFX01774.1"/>
    <property type="molecule type" value="Genomic_DNA"/>
</dbReference>
<reference evidence="1 2" key="1">
    <citation type="journal article" date="2011" name="Proc. Natl. Acad. Sci. U.S.A.">
        <title>Genome and transcriptome analyses of the mountain pine beetle-fungal symbiont Grosmannia clavigera, a lodgepole pine pathogen.</title>
        <authorList>
            <person name="DiGuistini S."/>
            <person name="Wang Y."/>
            <person name="Liao N.Y."/>
            <person name="Taylor G."/>
            <person name="Tanguay P."/>
            <person name="Feau N."/>
            <person name="Henrissat B."/>
            <person name="Chan S.K."/>
            <person name="Hesse-Orce U."/>
            <person name="Alamouti S.M."/>
            <person name="Tsui C.K.M."/>
            <person name="Docking R.T."/>
            <person name="Levasseur A."/>
            <person name="Haridas S."/>
            <person name="Robertson G."/>
            <person name="Birol I."/>
            <person name="Holt R.A."/>
            <person name="Marra M.A."/>
            <person name="Hamelin R.C."/>
            <person name="Hirst M."/>
            <person name="Jones S.J.M."/>
            <person name="Bohlmann J."/>
            <person name="Breuil C."/>
        </authorList>
    </citation>
    <scope>NUCLEOTIDE SEQUENCE [LARGE SCALE GENOMIC DNA]</scope>
    <source>
        <strain evidence="2">kw1407 / UAMH 11150</strain>
    </source>
</reference>
<name>F0XKE6_GROCL</name>
<dbReference type="InParanoid" id="F0XKE6"/>
<evidence type="ECO:0000313" key="1">
    <source>
        <dbReference type="EMBL" id="EFX01774.1"/>
    </source>
</evidence>
<organism evidence="2">
    <name type="scientific">Grosmannia clavigera (strain kw1407 / UAMH 11150)</name>
    <name type="common">Blue stain fungus</name>
    <name type="synonym">Graphiocladiella clavigera</name>
    <dbReference type="NCBI Taxonomy" id="655863"/>
    <lineage>
        <taxon>Eukaryota</taxon>
        <taxon>Fungi</taxon>
        <taxon>Dikarya</taxon>
        <taxon>Ascomycota</taxon>
        <taxon>Pezizomycotina</taxon>
        <taxon>Sordariomycetes</taxon>
        <taxon>Sordariomycetidae</taxon>
        <taxon>Ophiostomatales</taxon>
        <taxon>Ophiostomataceae</taxon>
        <taxon>Leptographium</taxon>
    </lineage>
</organism>
<gene>
    <name evidence="1" type="ORF">CMQ_8240</name>
</gene>
<dbReference type="PANTHER" id="PTHR38846">
    <property type="entry name" value="C3H1-TYPE DOMAIN-CONTAINING PROTEIN"/>
    <property type="match status" value="1"/>
</dbReference>
<dbReference type="STRING" id="655863.F0XKE6"/>
<dbReference type="Proteomes" id="UP000007796">
    <property type="component" value="Unassembled WGS sequence"/>
</dbReference>
<evidence type="ECO:0000313" key="2">
    <source>
        <dbReference type="Proteomes" id="UP000007796"/>
    </source>
</evidence>
<dbReference type="AlphaFoldDB" id="F0XKE6"/>